<dbReference type="RefSeq" id="WP_167967570.1">
    <property type="nucleotide sequence ID" value="NZ_BHZG01000676.1"/>
</dbReference>
<gene>
    <name evidence="2" type="ORF">HCN56_01435</name>
</gene>
<dbReference type="EMBL" id="JAAVJD010000004">
    <property type="protein sequence ID" value="NJQ04271.1"/>
    <property type="molecule type" value="Genomic_DNA"/>
</dbReference>
<organism evidence="2 3">
    <name type="scientific">Streptomyces lonarensis</name>
    <dbReference type="NCBI Taxonomy" id="700599"/>
    <lineage>
        <taxon>Bacteria</taxon>
        <taxon>Bacillati</taxon>
        <taxon>Actinomycetota</taxon>
        <taxon>Actinomycetes</taxon>
        <taxon>Kitasatosporales</taxon>
        <taxon>Streptomycetaceae</taxon>
        <taxon>Streptomyces</taxon>
    </lineage>
</organism>
<reference evidence="2 3" key="1">
    <citation type="submission" date="2020-03" db="EMBL/GenBank/DDBJ databases">
        <title>Draft genome of Streptomyces sp. ventii, isolated from the Axial Seamount in the Pacific Ocean, and resequencing of the two type strains Streptomyces lonarensis strain NCL 716 and Streptomyces bohaiensis strain 11A07.</title>
        <authorList>
            <person name="Loughran R.M."/>
            <person name="Pfannmuller K.M."/>
            <person name="Wasson B.J."/>
            <person name="Deadmond M.C."/>
            <person name="Paddock B.E."/>
            <person name="Koyack M.J."/>
            <person name="Gallegos D.A."/>
            <person name="Mitchell E.A."/>
            <person name="Ushijima B."/>
            <person name="Saw J.H."/>
            <person name="Mcphail K.L."/>
            <person name="Videau P."/>
        </authorList>
    </citation>
    <scope>NUCLEOTIDE SEQUENCE [LARGE SCALE GENOMIC DNA]</scope>
    <source>
        <strain evidence="2 3">NCL716</strain>
    </source>
</reference>
<dbReference type="Proteomes" id="UP000578686">
    <property type="component" value="Unassembled WGS sequence"/>
</dbReference>
<proteinExistence type="predicted"/>
<evidence type="ECO:0000313" key="2">
    <source>
        <dbReference type="EMBL" id="NJQ04271.1"/>
    </source>
</evidence>
<keyword evidence="3" id="KW-1185">Reference proteome</keyword>
<dbReference type="AlphaFoldDB" id="A0A7X6HX79"/>
<evidence type="ECO:0000313" key="3">
    <source>
        <dbReference type="Proteomes" id="UP000578686"/>
    </source>
</evidence>
<evidence type="ECO:0000259" key="1">
    <source>
        <dbReference type="Pfam" id="PF21897"/>
    </source>
</evidence>
<feature type="domain" description="DUF6919" evidence="1">
    <location>
        <begin position="9"/>
        <end position="181"/>
    </location>
</feature>
<protein>
    <recommendedName>
        <fullName evidence="1">DUF6919 domain-containing protein</fullName>
    </recommendedName>
</protein>
<dbReference type="Pfam" id="PF21897">
    <property type="entry name" value="DUF6919"/>
    <property type="match status" value="1"/>
</dbReference>
<dbReference type="InterPro" id="IPR054212">
    <property type="entry name" value="DUF6919"/>
</dbReference>
<sequence length="184" mass="19803">MIPWMHLRDRRTWRGATPETVGPLMARWLEGDLRSRPGYEPRCGPDPESGPLVPTLARMCRAGLVTVTSQPGEDAPGWTQRSGVEAVAVDKAAAGRLAKAARREGLLVDPRGGEVVSLQDGKPFTRFGAPRGLASREIEWHGLAPATVARMADLPILTIIAPEWGPDGDRMWGVIDRALAGVAA</sequence>
<name>A0A7X6HX79_9ACTN</name>
<comment type="caution">
    <text evidence="2">The sequence shown here is derived from an EMBL/GenBank/DDBJ whole genome shotgun (WGS) entry which is preliminary data.</text>
</comment>
<accession>A0A7X6HX79</accession>